<reference evidence="2 3" key="1">
    <citation type="journal article" date="2014" name="Antonie Van Leeuwenhoek">
        <title>Hyphomonas beringensis sp. nov. and Hyphomonas chukchiensis sp. nov., isolated from surface seawater of the Bering Sea and Chukchi Sea.</title>
        <authorList>
            <person name="Li C."/>
            <person name="Lai Q."/>
            <person name="Li G."/>
            <person name="Dong C."/>
            <person name="Wang J."/>
            <person name="Liao Y."/>
            <person name="Shao Z."/>
        </authorList>
    </citation>
    <scope>NUCLEOTIDE SEQUENCE [LARGE SCALE GENOMIC DNA]</scope>
    <source>
        <strain evidence="2 3">MHS-2</strain>
    </source>
</reference>
<feature type="transmembrane region" description="Helical" evidence="1">
    <location>
        <begin position="21"/>
        <end position="42"/>
    </location>
</feature>
<evidence type="ECO:0000313" key="3">
    <source>
        <dbReference type="Proteomes" id="UP000025171"/>
    </source>
</evidence>
<dbReference type="InterPro" id="IPR007436">
    <property type="entry name" value="DUF485"/>
</dbReference>
<dbReference type="Proteomes" id="UP000025171">
    <property type="component" value="Unassembled WGS sequence"/>
</dbReference>
<keyword evidence="3" id="KW-1185">Reference proteome</keyword>
<evidence type="ECO:0008006" key="4">
    <source>
        <dbReference type="Google" id="ProtNLM"/>
    </source>
</evidence>
<dbReference type="PATRIC" id="fig|1280950.3.peg.3214"/>
<dbReference type="Pfam" id="PF04341">
    <property type="entry name" value="DUF485"/>
    <property type="match status" value="1"/>
</dbReference>
<feature type="transmembrane region" description="Helical" evidence="1">
    <location>
        <begin position="54"/>
        <end position="79"/>
    </location>
</feature>
<keyword evidence="1" id="KW-0472">Membrane</keyword>
<proteinExistence type="predicted"/>
<dbReference type="STRING" id="1280950.HJO_16010"/>
<evidence type="ECO:0000256" key="1">
    <source>
        <dbReference type="SAM" id="Phobius"/>
    </source>
</evidence>
<keyword evidence="1" id="KW-1133">Transmembrane helix</keyword>
<comment type="caution">
    <text evidence="2">The sequence shown here is derived from an EMBL/GenBank/DDBJ whole genome shotgun (WGS) entry which is preliminary data.</text>
</comment>
<sequence length="95" mass="10217">MNDDEADGTRDAIRRGAPLDFAIMGAIGGLYMAFMLACVWAPEWLGSRTAFTGPLSVGLVLGLGLVVIIVFSAIGYDMLRRRQEKDVKRASEPGA</sequence>
<keyword evidence="1" id="KW-0812">Transmembrane</keyword>
<evidence type="ECO:0000313" key="2">
    <source>
        <dbReference type="EMBL" id="KCZ87904.1"/>
    </source>
</evidence>
<dbReference type="RefSeq" id="WP_035619042.1">
    <property type="nucleotide sequence ID" value="NZ_ARYK01000011.1"/>
</dbReference>
<organism evidence="2 3">
    <name type="scientific">Hyphomonas johnsonii MHS-2</name>
    <dbReference type="NCBI Taxonomy" id="1280950"/>
    <lineage>
        <taxon>Bacteria</taxon>
        <taxon>Pseudomonadati</taxon>
        <taxon>Pseudomonadota</taxon>
        <taxon>Alphaproteobacteria</taxon>
        <taxon>Hyphomonadales</taxon>
        <taxon>Hyphomonadaceae</taxon>
        <taxon>Hyphomonas</taxon>
    </lineage>
</organism>
<gene>
    <name evidence="2" type="ORF">HJO_16010</name>
</gene>
<accession>A0A059FBB4</accession>
<dbReference type="AlphaFoldDB" id="A0A059FBB4"/>
<name>A0A059FBB4_9PROT</name>
<dbReference type="EMBL" id="ARYK01000011">
    <property type="protein sequence ID" value="KCZ87904.1"/>
    <property type="molecule type" value="Genomic_DNA"/>
</dbReference>
<protein>
    <recommendedName>
        <fullName evidence="4">DUF485 domain-containing protein</fullName>
    </recommendedName>
</protein>